<evidence type="ECO:0000313" key="2">
    <source>
        <dbReference type="Proteomes" id="UP000030940"/>
    </source>
</evidence>
<dbReference type="KEGG" id="bchi:OY14_00045"/>
<dbReference type="Proteomes" id="UP000030940">
    <property type="component" value="Chromosome"/>
</dbReference>
<evidence type="ECO:0000313" key="1">
    <source>
        <dbReference type="EMBL" id="AJA89864.1"/>
    </source>
</evidence>
<proteinExistence type="predicted"/>
<dbReference type="Gene3D" id="2.170.120.30">
    <property type="match status" value="1"/>
</dbReference>
<dbReference type="HOGENOM" id="CLU_833330_0_0_12"/>
<accession>A0A0A7UUE5</accession>
<keyword evidence="2" id="KW-1185">Reference proteome</keyword>
<sequence length="334" mass="38790">MKISKKLTNVIKLIFDDWQNKAISILIAILMLVAFNFNKIESITTEKEFKIILNDQIALRKLPDFNKVKTTIKVDKDDLKYLDLDKIVLFIEASNIKIPGKYKLPIKIKNLNSIHIAEYKLSKTNVLLNLDNKISKSVKIEPKFKLIEKDGRGEYFIAKYNILPEHLIIYGPEQELKKINTIQTKVKEFDTRTIFVSDYLEVVSPNPLIAFEKSHVVINIYLNKKYSNTIIKSPNLIFNNLKNGLEIKDKEKIINSENKMFVKIKTRLSEKQIKTHINNQNISLAFDLANIKTPGIYNINTNIILKDNINETEIYDYEPKKIKIEIIESPEVKP</sequence>
<protein>
    <submittedName>
        <fullName evidence="1">YbbR-like domain-containing protein</fullName>
    </submittedName>
</protein>
<dbReference type="STRING" id="1245910.OY14_00045"/>
<gene>
    <name evidence="1" type="ORF">OY14_00045</name>
</gene>
<reference evidence="1 2" key="1">
    <citation type="journal article" date="2015" name="Genome Announc.">
        <title>Genome Sequence of Borrelia chilensis VA1, a South American Member of the Lyme Borreliosis Group.</title>
        <authorList>
            <person name="Huang W."/>
            <person name="Ojaimi C."/>
            <person name="Fallon J.T."/>
            <person name="Travisany D."/>
            <person name="Maass A."/>
            <person name="Ivanova L."/>
            <person name="Tomova A."/>
            <person name="Gonzalez-Acuna D."/>
            <person name="Godfrey H.P."/>
            <person name="Cabello F.C."/>
        </authorList>
    </citation>
    <scope>NUCLEOTIDE SEQUENCE [LARGE SCALE GENOMIC DNA]</scope>
    <source>
        <strain evidence="1 2">VA1</strain>
    </source>
</reference>
<name>A0A0A7UUE5_9SPIR</name>
<dbReference type="EMBL" id="CP009910">
    <property type="protein sequence ID" value="AJA89864.1"/>
    <property type="molecule type" value="Genomic_DNA"/>
</dbReference>
<dbReference type="AlphaFoldDB" id="A0A0A7UUE5"/>
<organism evidence="1 2">
    <name type="scientific">Borreliella chilensis</name>
    <dbReference type="NCBI Taxonomy" id="1245910"/>
    <lineage>
        <taxon>Bacteria</taxon>
        <taxon>Pseudomonadati</taxon>
        <taxon>Spirochaetota</taxon>
        <taxon>Spirochaetia</taxon>
        <taxon>Spirochaetales</taxon>
        <taxon>Borreliaceae</taxon>
        <taxon>Borreliella</taxon>
    </lineage>
</organism>